<keyword evidence="2" id="KW-1003">Cell membrane</keyword>
<dbReference type="GO" id="GO:0005886">
    <property type="term" value="C:plasma membrane"/>
    <property type="evidence" value="ECO:0007669"/>
    <property type="project" value="UniProtKB-SubCell"/>
</dbReference>
<evidence type="ECO:0000256" key="6">
    <source>
        <dbReference type="ARBA" id="ARBA00023180"/>
    </source>
</evidence>
<dbReference type="OrthoDB" id="6612291at2759"/>
<dbReference type="InterPro" id="IPR020846">
    <property type="entry name" value="MFS_dom"/>
</dbReference>
<keyword evidence="8" id="KW-0813">Transport</keyword>
<dbReference type="EMBL" id="CAJVCH010287718">
    <property type="protein sequence ID" value="CAG7785042.1"/>
    <property type="molecule type" value="Genomic_DNA"/>
</dbReference>
<dbReference type="InterPro" id="IPR050549">
    <property type="entry name" value="MFS_Trehalose_Transporter"/>
</dbReference>
<evidence type="ECO:0000313" key="13">
    <source>
        <dbReference type="Proteomes" id="UP000708208"/>
    </source>
</evidence>
<dbReference type="PANTHER" id="PTHR48021:SF1">
    <property type="entry name" value="GH07001P-RELATED"/>
    <property type="match status" value="1"/>
</dbReference>
<evidence type="ECO:0000256" key="2">
    <source>
        <dbReference type="ARBA" id="ARBA00022475"/>
    </source>
</evidence>
<dbReference type="PROSITE" id="PS00217">
    <property type="entry name" value="SUGAR_TRANSPORT_2"/>
    <property type="match status" value="1"/>
</dbReference>
<evidence type="ECO:0000256" key="9">
    <source>
        <dbReference type="SAM" id="MobiDB-lite"/>
    </source>
</evidence>
<evidence type="ECO:0000256" key="10">
    <source>
        <dbReference type="SAM" id="Phobius"/>
    </source>
</evidence>
<feature type="transmembrane region" description="Helical" evidence="10">
    <location>
        <begin position="472"/>
        <end position="490"/>
    </location>
</feature>
<name>A0A8J2KHR3_9HEXA</name>
<evidence type="ECO:0000256" key="5">
    <source>
        <dbReference type="ARBA" id="ARBA00023136"/>
    </source>
</evidence>
<feature type="transmembrane region" description="Helical" evidence="10">
    <location>
        <begin position="160"/>
        <end position="181"/>
    </location>
</feature>
<comment type="similarity">
    <text evidence="7">Belongs to the major facilitator superfamily. Sugar transporter (TC 2.A.1.1) family. Trehalose transporter subfamily.</text>
</comment>
<evidence type="ECO:0000256" key="7">
    <source>
        <dbReference type="ARBA" id="ARBA00024348"/>
    </source>
</evidence>
<evidence type="ECO:0000256" key="4">
    <source>
        <dbReference type="ARBA" id="ARBA00022989"/>
    </source>
</evidence>
<comment type="subcellular location">
    <subcellularLocation>
        <location evidence="1">Cell membrane</location>
        <topology evidence="1">Multi-pass membrane protein</topology>
    </subcellularLocation>
</comment>
<protein>
    <recommendedName>
        <fullName evidence="11">Major facilitator superfamily (MFS) profile domain-containing protein</fullName>
    </recommendedName>
</protein>
<feature type="compositionally biased region" description="Polar residues" evidence="9">
    <location>
        <begin position="1"/>
        <end position="11"/>
    </location>
</feature>
<keyword evidence="3 10" id="KW-0812">Transmembrane</keyword>
<gene>
    <name evidence="12" type="ORF">AFUS01_LOCUS23693</name>
</gene>
<keyword evidence="5 10" id="KW-0472">Membrane</keyword>
<accession>A0A8J2KHR3</accession>
<feature type="transmembrane region" description="Helical" evidence="10">
    <location>
        <begin position="367"/>
        <end position="389"/>
    </location>
</feature>
<feature type="domain" description="Major facilitator superfamily (MFS) profile" evidence="11">
    <location>
        <begin position="66"/>
        <end position="494"/>
    </location>
</feature>
<feature type="transmembrane region" description="Helical" evidence="10">
    <location>
        <begin position="439"/>
        <end position="460"/>
    </location>
</feature>
<evidence type="ECO:0000313" key="12">
    <source>
        <dbReference type="EMBL" id="CAG7785042.1"/>
    </source>
</evidence>
<feature type="transmembrane region" description="Helical" evidence="10">
    <location>
        <begin position="193"/>
        <end position="211"/>
    </location>
</feature>
<sequence length="526" mass="58001">MYSIESLSNNKSGEKPHESTCVTSNEKGNVSVLEFSKLESDKATEIIPNCDLHLPLKQKQWTQYLAAFSANIGSMALGTTTAWTSTALPDLRISDDFKSITKSQEAWIGSVMILGAIVSCPVAGVGIERFGRRMSMLLLTLPFIGGWLLIYFASNIWMIYAGRFITGFCAGAFSVAVPIYVAETADTKIRGALGCGYDLMITIGILYIFLIGTYTTWRIQALSCAIIPAAFHCFMFFVPESPRLLVEKNKTEEAAKSLQWLRGTKDFHEVEQELKELQRNVEETCRKEVSWRGLCTMPVIKPTFVGFALMFIMQLSGMDAVMFYTVDIFRSAGTHIDEHLSTNIVGAVQVAATVVAALVVDRCGRRILLIVSGLFMVISLTTIGLYFYLKSSDDARVSEGLGWLPLASLIVYVISFSIGLGPVPCIMLGELLPPHVKGIAAGMIVISKWTLGFIITLMFQDMLSLLHESGCYWLFASITFLGVIYICFCVPETNGKSLEEIQLYFSPALVSSKATDEKQCKEAKSV</sequence>
<feature type="transmembrane region" description="Helical" evidence="10">
    <location>
        <begin position="217"/>
        <end position="238"/>
    </location>
</feature>
<dbReference type="GO" id="GO:0051119">
    <property type="term" value="F:sugar transmembrane transporter activity"/>
    <property type="evidence" value="ECO:0007669"/>
    <property type="project" value="InterPro"/>
</dbReference>
<proteinExistence type="inferred from homology"/>
<feature type="transmembrane region" description="Helical" evidence="10">
    <location>
        <begin position="304"/>
        <end position="324"/>
    </location>
</feature>
<dbReference type="PROSITE" id="PS50850">
    <property type="entry name" value="MFS"/>
    <property type="match status" value="1"/>
</dbReference>
<evidence type="ECO:0000256" key="3">
    <source>
        <dbReference type="ARBA" id="ARBA00022692"/>
    </source>
</evidence>
<dbReference type="InterPro" id="IPR003663">
    <property type="entry name" value="Sugar/inositol_transpt"/>
</dbReference>
<feature type="region of interest" description="Disordered" evidence="9">
    <location>
        <begin position="1"/>
        <end position="23"/>
    </location>
</feature>
<evidence type="ECO:0000256" key="8">
    <source>
        <dbReference type="RuleBase" id="RU003346"/>
    </source>
</evidence>
<dbReference type="InterPro" id="IPR005828">
    <property type="entry name" value="MFS_sugar_transport-like"/>
</dbReference>
<dbReference type="PANTHER" id="PTHR48021">
    <property type="match status" value="1"/>
</dbReference>
<feature type="transmembrane region" description="Helical" evidence="10">
    <location>
        <begin position="134"/>
        <end position="154"/>
    </location>
</feature>
<dbReference type="Proteomes" id="UP000708208">
    <property type="component" value="Unassembled WGS sequence"/>
</dbReference>
<dbReference type="CDD" id="cd17358">
    <property type="entry name" value="MFS_GLUT6_8_Class3_like"/>
    <property type="match status" value="1"/>
</dbReference>
<dbReference type="InterPro" id="IPR044775">
    <property type="entry name" value="MFS_ERD6/Tret1-like"/>
</dbReference>
<dbReference type="AlphaFoldDB" id="A0A8J2KHR3"/>
<feature type="transmembrane region" description="Helical" evidence="10">
    <location>
        <begin position="409"/>
        <end position="432"/>
    </location>
</feature>
<evidence type="ECO:0000256" key="1">
    <source>
        <dbReference type="ARBA" id="ARBA00004651"/>
    </source>
</evidence>
<feature type="transmembrane region" description="Helical" evidence="10">
    <location>
        <begin position="64"/>
        <end position="86"/>
    </location>
</feature>
<feature type="transmembrane region" description="Helical" evidence="10">
    <location>
        <begin position="106"/>
        <end position="127"/>
    </location>
</feature>
<keyword evidence="4 10" id="KW-1133">Transmembrane helix</keyword>
<organism evidence="12 13">
    <name type="scientific">Allacma fusca</name>
    <dbReference type="NCBI Taxonomy" id="39272"/>
    <lineage>
        <taxon>Eukaryota</taxon>
        <taxon>Metazoa</taxon>
        <taxon>Ecdysozoa</taxon>
        <taxon>Arthropoda</taxon>
        <taxon>Hexapoda</taxon>
        <taxon>Collembola</taxon>
        <taxon>Symphypleona</taxon>
        <taxon>Sminthuridae</taxon>
        <taxon>Allacma</taxon>
    </lineage>
</organism>
<dbReference type="NCBIfam" id="TIGR00879">
    <property type="entry name" value="SP"/>
    <property type="match status" value="1"/>
</dbReference>
<dbReference type="InterPro" id="IPR005829">
    <property type="entry name" value="Sugar_transporter_CS"/>
</dbReference>
<dbReference type="Pfam" id="PF00083">
    <property type="entry name" value="Sugar_tr"/>
    <property type="match status" value="1"/>
</dbReference>
<reference evidence="12" key="1">
    <citation type="submission" date="2021-06" db="EMBL/GenBank/DDBJ databases">
        <authorList>
            <person name="Hodson N. C."/>
            <person name="Mongue J. A."/>
            <person name="Jaron S. K."/>
        </authorList>
    </citation>
    <scope>NUCLEOTIDE SEQUENCE</scope>
</reference>
<evidence type="ECO:0000259" key="11">
    <source>
        <dbReference type="PROSITE" id="PS50850"/>
    </source>
</evidence>
<dbReference type="PROSITE" id="PS00216">
    <property type="entry name" value="SUGAR_TRANSPORT_1"/>
    <property type="match status" value="1"/>
</dbReference>
<feature type="transmembrane region" description="Helical" evidence="10">
    <location>
        <begin position="344"/>
        <end position="360"/>
    </location>
</feature>
<keyword evidence="6" id="KW-0325">Glycoprotein</keyword>
<keyword evidence="13" id="KW-1185">Reference proteome</keyword>
<comment type="caution">
    <text evidence="12">The sequence shown here is derived from an EMBL/GenBank/DDBJ whole genome shotgun (WGS) entry which is preliminary data.</text>
</comment>
<dbReference type="FunFam" id="1.20.1250.20:FF:000055">
    <property type="entry name" value="Facilitated trehalose transporter Tret1-2 homolog"/>
    <property type="match status" value="1"/>
</dbReference>